<name>A0A0G3G5Q9_9GAMM</name>
<reference evidence="2 3" key="1">
    <citation type="submission" date="2015-04" db="EMBL/GenBank/DDBJ databases">
        <title>Complete Sequence for the Genome of the Thioalkalivibrio versutus D301.</title>
        <authorList>
            <person name="Mu T."/>
            <person name="Zhou J."/>
            <person name="Xu X."/>
        </authorList>
    </citation>
    <scope>NUCLEOTIDE SEQUENCE [LARGE SCALE GENOMIC DNA]</scope>
    <source>
        <strain evidence="2 3">D301</strain>
    </source>
</reference>
<organism evidence="2 3">
    <name type="scientific">Thioalkalivibrio versutus</name>
    <dbReference type="NCBI Taxonomy" id="106634"/>
    <lineage>
        <taxon>Bacteria</taxon>
        <taxon>Pseudomonadati</taxon>
        <taxon>Pseudomonadota</taxon>
        <taxon>Gammaproteobacteria</taxon>
        <taxon>Chromatiales</taxon>
        <taxon>Ectothiorhodospiraceae</taxon>
        <taxon>Thioalkalivibrio</taxon>
    </lineage>
</organism>
<accession>A0A0G3G5Q9</accession>
<keyword evidence="1" id="KW-0472">Membrane</keyword>
<dbReference type="PATRIC" id="fig|106634.4.peg.2060"/>
<gene>
    <name evidence="2" type="ORF">TVD_10055</name>
</gene>
<keyword evidence="1" id="KW-1133">Transmembrane helix</keyword>
<feature type="transmembrane region" description="Helical" evidence="1">
    <location>
        <begin position="12"/>
        <end position="30"/>
    </location>
</feature>
<proteinExistence type="predicted"/>
<dbReference type="EMBL" id="CP011367">
    <property type="protein sequence ID" value="AKJ95679.1"/>
    <property type="molecule type" value="Genomic_DNA"/>
</dbReference>
<feature type="transmembrane region" description="Helical" evidence="1">
    <location>
        <begin position="36"/>
        <end position="56"/>
    </location>
</feature>
<dbReference type="OrthoDB" id="5785330at2"/>
<protein>
    <submittedName>
        <fullName evidence="2">Uncharacterized protein</fullName>
    </submittedName>
</protein>
<dbReference type="KEGG" id="tvr:TVD_10055"/>
<dbReference type="AlphaFoldDB" id="A0A0G3G5Q9"/>
<keyword evidence="3" id="KW-1185">Reference proteome</keyword>
<sequence length="68" mass="7504">MPDNESRRPSNFVIGNIFLGAAAIMLFFFVTLWEVLGVFALLMWMGLAAIGVYFIVKDKDINPGGPPN</sequence>
<evidence type="ECO:0000256" key="1">
    <source>
        <dbReference type="SAM" id="Phobius"/>
    </source>
</evidence>
<evidence type="ECO:0000313" key="2">
    <source>
        <dbReference type="EMBL" id="AKJ95679.1"/>
    </source>
</evidence>
<dbReference type="RefSeq" id="WP_018176042.1">
    <property type="nucleotide sequence ID" value="NZ_CP011367.1"/>
</dbReference>
<dbReference type="STRING" id="106634.TVD_10055"/>
<dbReference type="Proteomes" id="UP000064201">
    <property type="component" value="Chromosome"/>
</dbReference>
<keyword evidence="1" id="KW-0812">Transmembrane</keyword>
<evidence type="ECO:0000313" key="3">
    <source>
        <dbReference type="Proteomes" id="UP000064201"/>
    </source>
</evidence>